<protein>
    <recommendedName>
        <fullName evidence="4">Outer membrane protein transport protein (OMPP1/FadL/TodX)</fullName>
    </recommendedName>
</protein>
<comment type="caution">
    <text evidence="2">The sequence shown here is derived from an EMBL/GenBank/DDBJ whole genome shotgun (WGS) entry which is preliminary data.</text>
</comment>
<feature type="signal peptide" evidence="1">
    <location>
        <begin position="1"/>
        <end position="20"/>
    </location>
</feature>
<evidence type="ECO:0008006" key="4">
    <source>
        <dbReference type="Google" id="ProtNLM"/>
    </source>
</evidence>
<dbReference type="OrthoDB" id="9808507at2"/>
<keyword evidence="1" id="KW-0732">Signal</keyword>
<dbReference type="Gene3D" id="2.40.160.60">
    <property type="entry name" value="Outer membrane protein transport protein (OMPP1/FadL/TodX)"/>
    <property type="match status" value="1"/>
</dbReference>
<evidence type="ECO:0000313" key="2">
    <source>
        <dbReference type="EMBL" id="PKQ70030.1"/>
    </source>
</evidence>
<evidence type="ECO:0000313" key="3">
    <source>
        <dbReference type="Proteomes" id="UP000233387"/>
    </source>
</evidence>
<proteinExistence type="predicted"/>
<feature type="chain" id="PRO_5014910832" description="Outer membrane protein transport protein (OMPP1/FadL/TodX)" evidence="1">
    <location>
        <begin position="21"/>
        <end position="354"/>
    </location>
</feature>
<organism evidence="2 3">
    <name type="scientific">Raineya orbicola</name>
    <dbReference type="NCBI Taxonomy" id="2016530"/>
    <lineage>
        <taxon>Bacteria</taxon>
        <taxon>Pseudomonadati</taxon>
        <taxon>Bacteroidota</taxon>
        <taxon>Cytophagia</taxon>
        <taxon>Cytophagales</taxon>
        <taxon>Raineyaceae</taxon>
        <taxon>Raineya</taxon>
    </lineage>
</organism>
<dbReference type="EMBL" id="NKXO01000012">
    <property type="protein sequence ID" value="PKQ70030.1"/>
    <property type="molecule type" value="Genomic_DNA"/>
</dbReference>
<dbReference type="Proteomes" id="UP000233387">
    <property type="component" value="Unassembled WGS sequence"/>
</dbReference>
<keyword evidence="3" id="KW-1185">Reference proteome</keyword>
<gene>
    <name evidence="2" type="ORF">Rain11_0967</name>
</gene>
<sequence length="354" mass="39185">MKISTKLFFLFLLFSLRVQGQYAPKYSNEFLNIGVGARALGMAGANTALVDDVTAGYWNPAGLLNIKPKYQAALMHAEYFAGIAQYDYAGFATPVDSSSHIALTIIRFGVDDIPDTRFIYDANGALNYNNVQFFSAADYAFQVSYAKRLPKLKNLQLGGNFKVIYRQAGDFATAWGFGLDAGAMLKLGKWQIGAMARDVTGTFTAWSHNLALIYTIYAQTNNPIPQNSVEITVPKLNIGLSRYFVIREKFGLLPAFELQNTFDGRRNTLLASNVVSLSPAFGLEMDYKKLAFLRVGVGNFQKIKNFDGSTYNSVQTNFGVGFRVKRFAIDYALTDVVSSDAGLYSHIFSVRADF</sequence>
<dbReference type="NCBIfam" id="NF033709">
    <property type="entry name" value="PorV_fam"/>
    <property type="match status" value="1"/>
</dbReference>
<dbReference type="RefSeq" id="WP_101358232.1">
    <property type="nucleotide sequence ID" value="NZ_NKXO01000012.1"/>
</dbReference>
<name>A0A2N3II62_9BACT</name>
<reference evidence="2 3" key="1">
    <citation type="submission" date="2017-06" db="EMBL/GenBank/DDBJ databases">
        <title>Raineya orbicola gen. nov., sp. nov. a slightly thermophilic bacterium of the phylum Bacteroidetes and the description of Raineyaceae fam. nov.</title>
        <authorList>
            <person name="Albuquerque L."/>
            <person name="Polonia A.R.M."/>
            <person name="Barroso C."/>
            <person name="Froufe H.J.C."/>
            <person name="Lage O."/>
            <person name="Lobo-Da-Cunha A."/>
            <person name="Egas C."/>
            <person name="Da Costa M.S."/>
        </authorList>
    </citation>
    <scope>NUCLEOTIDE SEQUENCE [LARGE SCALE GENOMIC DNA]</scope>
    <source>
        <strain evidence="2 3">SPSPC-11</strain>
    </source>
</reference>
<evidence type="ECO:0000256" key="1">
    <source>
        <dbReference type="SAM" id="SignalP"/>
    </source>
</evidence>
<dbReference type="AlphaFoldDB" id="A0A2N3II62"/>
<accession>A0A2N3II62</accession>